<evidence type="ECO:0000313" key="3">
    <source>
        <dbReference type="Proteomes" id="UP000006671"/>
    </source>
</evidence>
<dbReference type="GeneID" id="8854568"/>
<dbReference type="Proteomes" id="UP000006671">
    <property type="component" value="Unassembled WGS sequence"/>
</dbReference>
<evidence type="ECO:0000313" key="2">
    <source>
        <dbReference type="EMBL" id="EFC40194.1"/>
    </source>
</evidence>
<dbReference type="EMBL" id="GG738894">
    <property type="protein sequence ID" value="EFC40194.1"/>
    <property type="molecule type" value="Genomic_DNA"/>
</dbReference>
<dbReference type="OMA" id="FERWDDS"/>
<name>D2VSH5_NAEGR</name>
<dbReference type="InParanoid" id="D2VSH5"/>
<dbReference type="VEuPathDB" id="AmoebaDB:NAEGRDRAFT_71943"/>
<sequence>MSSILPLDLTSPLHIRLMLKEIECETLKQKVAALESHPLSNMKFEKWDDSLSSHNSILQQRFHHMLMYIQQLEMDIEARNRRIDMLEFSLNNKKKRRGGGGDGANSASASDAADLLTEQAEQLTRQRNLVKAFLKRKNQQEQRERFDSFRKREDLVSVSNSALMGGSKRPKTVVKRQ</sequence>
<proteinExistence type="predicted"/>
<evidence type="ECO:0000256" key="1">
    <source>
        <dbReference type="SAM" id="MobiDB-lite"/>
    </source>
</evidence>
<dbReference type="KEGG" id="ngr:NAEGRDRAFT_71943"/>
<protein>
    <submittedName>
        <fullName evidence="2">Predicted protein</fullName>
    </submittedName>
</protein>
<organism evidence="3">
    <name type="scientific">Naegleria gruberi</name>
    <name type="common">Amoeba</name>
    <dbReference type="NCBI Taxonomy" id="5762"/>
    <lineage>
        <taxon>Eukaryota</taxon>
        <taxon>Discoba</taxon>
        <taxon>Heterolobosea</taxon>
        <taxon>Tetramitia</taxon>
        <taxon>Eutetramitia</taxon>
        <taxon>Vahlkampfiidae</taxon>
        <taxon>Naegleria</taxon>
    </lineage>
</organism>
<dbReference type="OrthoDB" id="10361342at2759"/>
<reference evidence="2 3" key="1">
    <citation type="journal article" date="2010" name="Cell">
        <title>The genome of Naegleria gruberi illuminates early eukaryotic versatility.</title>
        <authorList>
            <person name="Fritz-Laylin L.K."/>
            <person name="Prochnik S.E."/>
            <person name="Ginger M.L."/>
            <person name="Dacks J.B."/>
            <person name="Carpenter M.L."/>
            <person name="Field M.C."/>
            <person name="Kuo A."/>
            <person name="Paredez A."/>
            <person name="Chapman J."/>
            <person name="Pham J."/>
            <person name="Shu S."/>
            <person name="Neupane R."/>
            <person name="Cipriano M."/>
            <person name="Mancuso J."/>
            <person name="Tu H."/>
            <person name="Salamov A."/>
            <person name="Lindquist E."/>
            <person name="Shapiro H."/>
            <person name="Lucas S."/>
            <person name="Grigoriev I.V."/>
            <person name="Cande W.Z."/>
            <person name="Fulton C."/>
            <person name="Rokhsar D.S."/>
            <person name="Dawson S.C."/>
        </authorList>
    </citation>
    <scope>NUCLEOTIDE SEQUENCE [LARGE SCALE GENOMIC DNA]</scope>
    <source>
        <strain evidence="2 3">NEG-M</strain>
    </source>
</reference>
<feature type="region of interest" description="Disordered" evidence="1">
    <location>
        <begin position="92"/>
        <end position="111"/>
    </location>
</feature>
<accession>D2VSH5</accession>
<dbReference type="RefSeq" id="XP_002672938.1">
    <property type="nucleotide sequence ID" value="XM_002672892.1"/>
</dbReference>
<keyword evidence="3" id="KW-1185">Reference proteome</keyword>
<gene>
    <name evidence="2" type="ORF">NAEGRDRAFT_71943</name>
</gene>
<dbReference type="AlphaFoldDB" id="D2VSH5"/>